<accession>A0A6A6E480</accession>
<dbReference type="EMBL" id="ML994629">
    <property type="protein sequence ID" value="KAF2186614.1"/>
    <property type="molecule type" value="Genomic_DNA"/>
</dbReference>
<evidence type="ECO:0000256" key="1">
    <source>
        <dbReference type="SAM" id="MobiDB-lite"/>
    </source>
</evidence>
<evidence type="ECO:0000313" key="3">
    <source>
        <dbReference type="Proteomes" id="UP000800200"/>
    </source>
</evidence>
<feature type="compositionally biased region" description="Basic residues" evidence="1">
    <location>
        <begin position="200"/>
        <end position="209"/>
    </location>
</feature>
<proteinExistence type="predicted"/>
<dbReference type="Proteomes" id="UP000800200">
    <property type="component" value="Unassembled WGS sequence"/>
</dbReference>
<protein>
    <submittedName>
        <fullName evidence="2">Uncharacterized protein</fullName>
    </submittedName>
</protein>
<evidence type="ECO:0000313" key="2">
    <source>
        <dbReference type="EMBL" id="KAF2186614.1"/>
    </source>
</evidence>
<dbReference type="AlphaFoldDB" id="A0A6A6E480"/>
<gene>
    <name evidence="2" type="ORF">K469DRAFT_726131</name>
</gene>
<organism evidence="2 3">
    <name type="scientific">Zopfia rhizophila CBS 207.26</name>
    <dbReference type="NCBI Taxonomy" id="1314779"/>
    <lineage>
        <taxon>Eukaryota</taxon>
        <taxon>Fungi</taxon>
        <taxon>Dikarya</taxon>
        <taxon>Ascomycota</taxon>
        <taxon>Pezizomycotina</taxon>
        <taxon>Dothideomycetes</taxon>
        <taxon>Dothideomycetes incertae sedis</taxon>
        <taxon>Zopfiaceae</taxon>
        <taxon>Zopfia</taxon>
    </lineage>
</organism>
<reference evidence="2" key="1">
    <citation type="journal article" date="2020" name="Stud. Mycol.">
        <title>101 Dothideomycetes genomes: a test case for predicting lifestyles and emergence of pathogens.</title>
        <authorList>
            <person name="Haridas S."/>
            <person name="Albert R."/>
            <person name="Binder M."/>
            <person name="Bloem J."/>
            <person name="Labutti K."/>
            <person name="Salamov A."/>
            <person name="Andreopoulos B."/>
            <person name="Baker S."/>
            <person name="Barry K."/>
            <person name="Bills G."/>
            <person name="Bluhm B."/>
            <person name="Cannon C."/>
            <person name="Castanera R."/>
            <person name="Culley D."/>
            <person name="Daum C."/>
            <person name="Ezra D."/>
            <person name="Gonzalez J."/>
            <person name="Henrissat B."/>
            <person name="Kuo A."/>
            <person name="Liang C."/>
            <person name="Lipzen A."/>
            <person name="Lutzoni F."/>
            <person name="Magnuson J."/>
            <person name="Mondo S."/>
            <person name="Nolan M."/>
            <person name="Ohm R."/>
            <person name="Pangilinan J."/>
            <person name="Park H.-J."/>
            <person name="Ramirez L."/>
            <person name="Alfaro M."/>
            <person name="Sun H."/>
            <person name="Tritt A."/>
            <person name="Yoshinaga Y."/>
            <person name="Zwiers L.-H."/>
            <person name="Turgeon B."/>
            <person name="Goodwin S."/>
            <person name="Spatafora J."/>
            <person name="Crous P."/>
            <person name="Grigoriev I."/>
        </authorList>
    </citation>
    <scope>NUCLEOTIDE SEQUENCE</scope>
    <source>
        <strain evidence="2">CBS 207.26</strain>
    </source>
</reference>
<dbReference type="OrthoDB" id="4357141at2759"/>
<keyword evidence="3" id="KW-1185">Reference proteome</keyword>
<feature type="region of interest" description="Disordered" evidence="1">
    <location>
        <begin position="196"/>
        <end position="238"/>
    </location>
</feature>
<sequence length="249" mass="27452">MLPIGRSAIEVTAWKAPCDVAVFAPLKAAYHEQVERLERGGVNTISKEHFTSLFSSARKRAFTLKNIKAGFAASGLFPFNPDRVLRDMPKPPAELTISKANEVKVGPCPQDAVLQTPVTLGVLQQDQIQFLMMINNKAKVRRSTKSVVLGTARVMSYKDLKEARAKRAEKEAAKETRGKAKCGRKCRKATAQAVEAAANKVKRGRKRKNATPELEAPEPKAKVARMSGKQAAEDEFAPEPWRAAVARMW</sequence>
<name>A0A6A6E480_9PEZI</name>